<evidence type="ECO:0000256" key="7">
    <source>
        <dbReference type="ARBA" id="ARBA00022833"/>
    </source>
</evidence>
<evidence type="ECO:0000313" key="11">
    <source>
        <dbReference type="EMBL" id="OIO16341.1"/>
    </source>
</evidence>
<dbReference type="NCBIfam" id="NF002600">
    <property type="entry name" value="PRK02256.1"/>
    <property type="match status" value="1"/>
</dbReference>
<dbReference type="Gene3D" id="3.40.630.10">
    <property type="entry name" value="Zn peptidases"/>
    <property type="match status" value="1"/>
</dbReference>
<dbReference type="GO" id="GO:0005737">
    <property type="term" value="C:cytoplasm"/>
    <property type="evidence" value="ECO:0007669"/>
    <property type="project" value="UniProtKB-ARBA"/>
</dbReference>
<organism evidence="11 12">
    <name type="scientific">Candidatus Kuenenbacteria bacterium CG1_02_38_13</name>
    <dbReference type="NCBI Taxonomy" id="1805235"/>
    <lineage>
        <taxon>Bacteria</taxon>
        <taxon>Candidatus Kueneniibacteriota</taxon>
    </lineage>
</organism>
<evidence type="ECO:0000256" key="8">
    <source>
        <dbReference type="ARBA" id="ARBA00023049"/>
    </source>
</evidence>
<dbReference type="SUPFAM" id="SSF53187">
    <property type="entry name" value="Zn-dependent exopeptidases"/>
    <property type="match status" value="1"/>
</dbReference>
<evidence type="ECO:0000256" key="6">
    <source>
        <dbReference type="ARBA" id="ARBA00022801"/>
    </source>
</evidence>
<dbReference type="EMBL" id="MNVB01000063">
    <property type="protein sequence ID" value="OIO16341.1"/>
    <property type="molecule type" value="Genomic_DNA"/>
</dbReference>
<protein>
    <recommendedName>
        <fullName evidence="10">M18 family aminopeptidase</fullName>
        <ecNumber evidence="10">3.4.11.-</ecNumber>
    </recommendedName>
</protein>
<evidence type="ECO:0000256" key="10">
    <source>
        <dbReference type="RuleBase" id="RU004387"/>
    </source>
</evidence>
<keyword evidence="8 9" id="KW-0482">Metalloprotease</keyword>
<dbReference type="PANTHER" id="PTHR28570:SF2">
    <property type="entry name" value="M18 FAMILY AMINOPEPTIDASE 1-RELATED"/>
    <property type="match status" value="1"/>
</dbReference>
<dbReference type="AlphaFoldDB" id="A0A1J4U0G8"/>
<gene>
    <name evidence="11" type="ORF">AUJ29_02945</name>
</gene>
<dbReference type="GO" id="GO:0008270">
    <property type="term" value="F:zinc ion binding"/>
    <property type="evidence" value="ECO:0007669"/>
    <property type="project" value="InterPro"/>
</dbReference>
<dbReference type="Pfam" id="PF02127">
    <property type="entry name" value="Peptidase_M18"/>
    <property type="match status" value="1"/>
</dbReference>
<comment type="caution">
    <text evidence="11">The sequence shown here is derived from an EMBL/GenBank/DDBJ whole genome shotgun (WGS) entry which is preliminary data.</text>
</comment>
<keyword evidence="3 9" id="KW-0031">Aminopeptidase</keyword>
<keyword evidence="6 9" id="KW-0378">Hydrolase</keyword>
<sequence>MPNKKKNKAENLLLKQESFWDIATREEQSKAFEFCEGYKTFLNTNKTERQVILDSISLAKKSGFKDANFEVRVGDNKKFIFNNRNKSAIFISLGENGFAQGAKILLAHTDSPRLDLKVRPLYEDTGIAYLKPHYYGGIKKYQWPTIPLSMIGTVILKDGKEIEINIGEHKDDQVFLISDLLPHIDLERMDKPLKKAIGAEELNIIVGSRPIGDKKIKDRVKLSVLEWLNKNYQMSEVDLFTADIRFVPSFPVRDVGFDRSMIAGYGQDDRVCVYTGLTAFLASKENQTKILFLADKEEIGSVGTTGAKSLFLENVLEHLLLKTNAPISINDLFRQSKAISADVTAALDPDYKASHDPRNSPYLGNGAVIEKFLGWGGKMMSTDAEPKFIREIVDLFNKKKVVWQTGHLGKIDEGGGGTIAVYLANRNLDVIDVGVGLLNMHAPYELASKADIYSAYKGYNVFFES</sequence>
<reference evidence="11" key="1">
    <citation type="journal article" date="2016" name="Environ. Microbiol.">
        <title>Genomic resolution of a cold subsurface aquifer community provides metabolic insights for novel microbes adapted to high CO concentrations.</title>
        <authorList>
            <person name="Probst A.J."/>
            <person name="Castelle C.J."/>
            <person name="Singh A."/>
            <person name="Brown C.T."/>
            <person name="Anantharaman K."/>
            <person name="Sharon I."/>
            <person name="Hug L.A."/>
            <person name="Burstein D."/>
            <person name="Emerson J.B."/>
            <person name="Thomas B.C."/>
            <person name="Banfield J.F."/>
        </authorList>
    </citation>
    <scope>NUCLEOTIDE SEQUENCE [LARGE SCALE GENOMIC DNA]</scope>
    <source>
        <strain evidence="11">CG1_02_38_13</strain>
    </source>
</reference>
<dbReference type="InterPro" id="IPR001948">
    <property type="entry name" value="Peptidase_M18"/>
</dbReference>
<keyword evidence="7 9" id="KW-0862">Zinc</keyword>
<accession>A0A1J4U0G8</accession>
<dbReference type="PANTHER" id="PTHR28570">
    <property type="entry name" value="ASPARTYL AMINOPEPTIDASE"/>
    <property type="match status" value="1"/>
</dbReference>
<dbReference type="GO" id="GO:0006508">
    <property type="term" value="P:proteolysis"/>
    <property type="evidence" value="ECO:0007669"/>
    <property type="project" value="UniProtKB-KW"/>
</dbReference>
<evidence type="ECO:0000256" key="4">
    <source>
        <dbReference type="ARBA" id="ARBA00022670"/>
    </source>
</evidence>
<proteinExistence type="inferred from homology"/>
<dbReference type="GO" id="GO:0008237">
    <property type="term" value="F:metallopeptidase activity"/>
    <property type="evidence" value="ECO:0007669"/>
    <property type="project" value="UniProtKB-KW"/>
</dbReference>
<evidence type="ECO:0000256" key="9">
    <source>
        <dbReference type="RuleBase" id="RU004386"/>
    </source>
</evidence>
<dbReference type="Proteomes" id="UP000182465">
    <property type="component" value="Unassembled WGS sequence"/>
</dbReference>
<dbReference type="SUPFAM" id="SSF101821">
    <property type="entry name" value="Aminopeptidase/glucanase lid domain"/>
    <property type="match status" value="1"/>
</dbReference>
<dbReference type="PRINTS" id="PR00932">
    <property type="entry name" value="AMINO1PTASE"/>
</dbReference>
<dbReference type="EC" id="3.4.11.-" evidence="10"/>
<dbReference type="InterPro" id="IPR023358">
    <property type="entry name" value="Peptidase_M18_dom2"/>
</dbReference>
<evidence type="ECO:0000256" key="1">
    <source>
        <dbReference type="ARBA" id="ARBA00001947"/>
    </source>
</evidence>
<evidence type="ECO:0000313" key="12">
    <source>
        <dbReference type="Proteomes" id="UP000182465"/>
    </source>
</evidence>
<name>A0A1J4U0G8_9BACT</name>
<comment type="cofactor">
    <cofactor evidence="1 10">
        <name>Zn(2+)</name>
        <dbReference type="ChEBI" id="CHEBI:29105"/>
    </cofactor>
</comment>
<evidence type="ECO:0000256" key="5">
    <source>
        <dbReference type="ARBA" id="ARBA00022723"/>
    </source>
</evidence>
<keyword evidence="5 9" id="KW-0479">Metal-binding</keyword>
<dbReference type="GO" id="GO:0004177">
    <property type="term" value="F:aminopeptidase activity"/>
    <property type="evidence" value="ECO:0007669"/>
    <property type="project" value="UniProtKB-KW"/>
</dbReference>
<evidence type="ECO:0000256" key="3">
    <source>
        <dbReference type="ARBA" id="ARBA00022438"/>
    </source>
</evidence>
<dbReference type="Gene3D" id="2.30.250.10">
    <property type="entry name" value="Aminopeptidase i, Domain 2"/>
    <property type="match status" value="1"/>
</dbReference>
<evidence type="ECO:0000256" key="2">
    <source>
        <dbReference type="ARBA" id="ARBA00008290"/>
    </source>
</evidence>
<comment type="similarity">
    <text evidence="2 9">Belongs to the peptidase M18 family.</text>
</comment>
<keyword evidence="4 9" id="KW-0645">Protease</keyword>